<dbReference type="AlphaFoldDB" id="A0A964TBR1"/>
<proteinExistence type="predicted"/>
<comment type="caution">
    <text evidence="3">The sequence shown here is derived from an EMBL/GenBank/DDBJ whole genome shotgun (WGS) entry which is preliminary data.</text>
</comment>
<protein>
    <submittedName>
        <fullName evidence="3">Alpha/beta hydrolase</fullName>
    </submittedName>
</protein>
<dbReference type="InterPro" id="IPR050261">
    <property type="entry name" value="FrsA_esterase"/>
</dbReference>
<keyword evidence="1 3" id="KW-0378">Hydrolase</keyword>
<dbReference type="Pfam" id="PF01738">
    <property type="entry name" value="DLH"/>
    <property type="match status" value="1"/>
</dbReference>
<dbReference type="SUPFAM" id="SSF53474">
    <property type="entry name" value="alpha/beta-Hydrolases"/>
    <property type="match status" value="1"/>
</dbReference>
<evidence type="ECO:0000259" key="2">
    <source>
        <dbReference type="Pfam" id="PF01738"/>
    </source>
</evidence>
<dbReference type="GO" id="GO:0052689">
    <property type="term" value="F:carboxylic ester hydrolase activity"/>
    <property type="evidence" value="ECO:0007669"/>
    <property type="project" value="UniProtKB-ARBA"/>
</dbReference>
<organism evidence="3 4">
    <name type="scientific">Flagellimonas ochracea</name>
    <dbReference type="NCBI Taxonomy" id="2696472"/>
    <lineage>
        <taxon>Bacteria</taxon>
        <taxon>Pseudomonadati</taxon>
        <taxon>Bacteroidota</taxon>
        <taxon>Flavobacteriia</taxon>
        <taxon>Flavobacteriales</taxon>
        <taxon>Flavobacteriaceae</taxon>
        <taxon>Flagellimonas</taxon>
    </lineage>
</organism>
<dbReference type="PANTHER" id="PTHR22946">
    <property type="entry name" value="DIENELACTONE HYDROLASE DOMAIN-CONTAINING PROTEIN-RELATED"/>
    <property type="match status" value="1"/>
</dbReference>
<dbReference type="EMBL" id="JAAABI010000001">
    <property type="protein sequence ID" value="NAY91319.1"/>
    <property type="molecule type" value="Genomic_DNA"/>
</dbReference>
<feature type="domain" description="Dienelactone hydrolase" evidence="2">
    <location>
        <begin position="83"/>
        <end position="198"/>
    </location>
</feature>
<evidence type="ECO:0000313" key="3">
    <source>
        <dbReference type="EMBL" id="NAY91319.1"/>
    </source>
</evidence>
<evidence type="ECO:0000256" key="1">
    <source>
        <dbReference type="ARBA" id="ARBA00022801"/>
    </source>
</evidence>
<dbReference type="PANTHER" id="PTHR22946:SF9">
    <property type="entry name" value="POLYKETIDE TRANSFERASE AF380"/>
    <property type="match status" value="1"/>
</dbReference>
<accession>A0A964TBR1</accession>
<reference evidence="3" key="1">
    <citation type="submission" date="2020-01" db="EMBL/GenBank/DDBJ databases">
        <title>Muricauda ochracea sp. nov., isolated from a tidal flat of Garorim bay in Korea.</title>
        <authorList>
            <person name="Kim D."/>
            <person name="Yoo Y."/>
            <person name="Kim J.-J."/>
        </authorList>
    </citation>
    <scope>NUCLEOTIDE SEQUENCE</scope>
    <source>
        <strain evidence="3">JGD-17</strain>
    </source>
</reference>
<sequence>MQLKESHNTVQIPLKNVVLTGHLSVPDSAKGLVLFSHGSGSSRLSPRNNFVAKVLQQKGMATLLFDLLTKKEDAVYETRFNIDLLTQRLIDTTLWVQTQKNTENLPVGYFGASTGAASAIRAAAFFGKIIKAVVSRGGRPDLAMHELPKVMAPTLLVVGGWDRMVIDLNQKAYDQLKCKKRLEIIPQASHLFEEPGKLEEVASISAKWFDRWLGEKDY</sequence>
<keyword evidence="4" id="KW-1185">Reference proteome</keyword>
<gene>
    <name evidence="3" type="ORF">GTQ34_05250</name>
</gene>
<dbReference type="Proteomes" id="UP000667650">
    <property type="component" value="Unassembled WGS sequence"/>
</dbReference>
<dbReference type="InterPro" id="IPR002925">
    <property type="entry name" value="Dienelactn_hydro"/>
</dbReference>
<evidence type="ECO:0000313" key="4">
    <source>
        <dbReference type="Proteomes" id="UP000667650"/>
    </source>
</evidence>
<name>A0A964TBR1_9FLAO</name>
<dbReference type="Gene3D" id="3.40.50.1820">
    <property type="entry name" value="alpha/beta hydrolase"/>
    <property type="match status" value="1"/>
</dbReference>
<dbReference type="InterPro" id="IPR029058">
    <property type="entry name" value="AB_hydrolase_fold"/>
</dbReference>